<organism evidence="17 18">
    <name type="scientific">Mycena indigotica</name>
    <dbReference type="NCBI Taxonomy" id="2126181"/>
    <lineage>
        <taxon>Eukaryota</taxon>
        <taxon>Fungi</taxon>
        <taxon>Dikarya</taxon>
        <taxon>Basidiomycota</taxon>
        <taxon>Agaricomycotina</taxon>
        <taxon>Agaricomycetes</taxon>
        <taxon>Agaricomycetidae</taxon>
        <taxon>Agaricales</taxon>
        <taxon>Marasmiineae</taxon>
        <taxon>Mycenaceae</taxon>
        <taxon>Mycena</taxon>
    </lineage>
</organism>
<feature type="active site" description="Proton acceptor" evidence="10">
    <location>
        <position position="159"/>
    </location>
</feature>
<keyword evidence="3 14" id="KW-0723">Serine/threonine-protein kinase</keyword>
<proteinExistence type="inferred from homology"/>
<dbReference type="GO" id="GO:0000819">
    <property type="term" value="P:sister chromatid segregation"/>
    <property type="evidence" value="ECO:0007669"/>
    <property type="project" value="UniProtKB-ARBA"/>
</dbReference>
<dbReference type="GO" id="GO:0008608">
    <property type="term" value="P:attachment of spindle microtubules to kinetochore"/>
    <property type="evidence" value="ECO:0007669"/>
    <property type="project" value="UniProtKB-ARBA"/>
</dbReference>
<feature type="domain" description="Protein kinase" evidence="16">
    <location>
        <begin position="40"/>
        <end position="285"/>
    </location>
</feature>
<dbReference type="InterPro" id="IPR000719">
    <property type="entry name" value="Prot_kinase_dom"/>
</dbReference>
<dbReference type="GO" id="GO:0044779">
    <property type="term" value="P:meiotic spindle checkpoint signaling"/>
    <property type="evidence" value="ECO:0007669"/>
    <property type="project" value="UniProtKB-ARBA"/>
</dbReference>
<evidence type="ECO:0000256" key="1">
    <source>
        <dbReference type="ARBA" id="ARBA00012513"/>
    </source>
</evidence>
<keyword evidence="18" id="KW-1185">Reference proteome</keyword>
<dbReference type="FunFam" id="3.30.200.20:FF:000042">
    <property type="entry name" value="Aurora kinase A"/>
    <property type="match status" value="1"/>
</dbReference>
<dbReference type="GO" id="GO:0005524">
    <property type="term" value="F:ATP binding"/>
    <property type="evidence" value="ECO:0007669"/>
    <property type="project" value="UniProtKB-UniRule"/>
</dbReference>
<feature type="binding site" evidence="11">
    <location>
        <begin position="163"/>
        <end position="164"/>
    </location>
    <ligand>
        <name>ATP</name>
        <dbReference type="ChEBI" id="CHEBI:30616"/>
    </ligand>
</feature>
<dbReference type="GO" id="GO:0032465">
    <property type="term" value="P:regulation of cytokinesis"/>
    <property type="evidence" value="ECO:0007669"/>
    <property type="project" value="UniProtKB-ARBA"/>
</dbReference>
<feature type="binding site" evidence="11 13">
    <location>
        <position position="69"/>
    </location>
    <ligand>
        <name>ATP</name>
        <dbReference type="ChEBI" id="CHEBI:30616"/>
    </ligand>
</feature>
<evidence type="ECO:0000256" key="9">
    <source>
        <dbReference type="ARBA" id="ARBA00048679"/>
    </source>
</evidence>
<keyword evidence="7 11" id="KW-0067">ATP-binding</keyword>
<evidence type="ECO:0000256" key="14">
    <source>
        <dbReference type="RuleBase" id="RU000304"/>
    </source>
</evidence>
<evidence type="ECO:0000259" key="16">
    <source>
        <dbReference type="PROSITE" id="PS50011"/>
    </source>
</evidence>
<accession>A0A8H6W655</accession>
<dbReference type="EMBL" id="JACAZF010000004">
    <property type="protein sequence ID" value="KAF7306347.1"/>
    <property type="molecule type" value="Genomic_DNA"/>
</dbReference>
<evidence type="ECO:0000256" key="6">
    <source>
        <dbReference type="ARBA" id="ARBA00022777"/>
    </source>
</evidence>
<dbReference type="RefSeq" id="XP_037221366.1">
    <property type="nucleotide sequence ID" value="XM_037361074.1"/>
</dbReference>
<comment type="similarity">
    <text evidence="15">Belongs to the protein kinase superfamily. Ser/Thr protein kinase family. Aurora subfamily.</text>
</comment>
<dbReference type="EC" id="2.7.11.1" evidence="1 15"/>
<feature type="binding site" evidence="11">
    <location>
        <begin position="114"/>
        <end position="116"/>
    </location>
    <ligand>
        <name>ATP</name>
        <dbReference type="ChEBI" id="CHEBI:30616"/>
    </ligand>
</feature>
<dbReference type="Pfam" id="PF00069">
    <property type="entry name" value="Pkinase"/>
    <property type="match status" value="1"/>
</dbReference>
<evidence type="ECO:0000313" key="17">
    <source>
        <dbReference type="EMBL" id="KAF7306347.1"/>
    </source>
</evidence>
<dbReference type="PANTHER" id="PTHR24350">
    <property type="entry name" value="SERINE/THREONINE-PROTEIN KINASE IAL-RELATED"/>
    <property type="match status" value="1"/>
</dbReference>
<dbReference type="GO" id="GO:0000776">
    <property type="term" value="C:kinetochore"/>
    <property type="evidence" value="ECO:0007669"/>
    <property type="project" value="UniProtKB-ARBA"/>
</dbReference>
<keyword evidence="5 11" id="KW-0547">Nucleotide-binding</keyword>
<dbReference type="GO" id="GO:0051233">
    <property type="term" value="C:spindle midzone"/>
    <property type="evidence" value="ECO:0007669"/>
    <property type="project" value="UniProtKB-ARBA"/>
</dbReference>
<dbReference type="FunFam" id="1.10.510.10:FF:000235">
    <property type="entry name" value="Serine/threonine-protein kinase ark1"/>
    <property type="match status" value="1"/>
</dbReference>
<dbReference type="InterPro" id="IPR030616">
    <property type="entry name" value="Aur-like"/>
</dbReference>
<dbReference type="GO" id="GO:0004674">
    <property type="term" value="F:protein serine/threonine kinase activity"/>
    <property type="evidence" value="ECO:0007669"/>
    <property type="project" value="UniProtKB-KW"/>
</dbReference>
<dbReference type="GeneID" id="59343590"/>
<evidence type="ECO:0000256" key="10">
    <source>
        <dbReference type="PIRSR" id="PIRSR630616-1"/>
    </source>
</evidence>
<comment type="catalytic activity">
    <reaction evidence="8 15">
        <text>L-threonyl-[protein] + ATP = O-phospho-L-threonyl-[protein] + ADP + H(+)</text>
        <dbReference type="Rhea" id="RHEA:46608"/>
        <dbReference type="Rhea" id="RHEA-COMP:11060"/>
        <dbReference type="Rhea" id="RHEA-COMP:11605"/>
        <dbReference type="ChEBI" id="CHEBI:15378"/>
        <dbReference type="ChEBI" id="CHEBI:30013"/>
        <dbReference type="ChEBI" id="CHEBI:30616"/>
        <dbReference type="ChEBI" id="CHEBI:61977"/>
        <dbReference type="ChEBI" id="CHEBI:456216"/>
        <dbReference type="EC" id="2.7.11.1"/>
    </reaction>
</comment>
<evidence type="ECO:0000256" key="12">
    <source>
        <dbReference type="PIRSR" id="PIRSR630616-3"/>
    </source>
</evidence>
<protein>
    <recommendedName>
        <fullName evidence="2 15">Aurora kinase</fullName>
        <ecNumber evidence="1 15">2.7.11.1</ecNumber>
    </recommendedName>
</protein>
<evidence type="ECO:0000256" key="13">
    <source>
        <dbReference type="PROSITE-ProRule" id="PRU10141"/>
    </source>
</evidence>
<name>A0A8H6W655_9AGAR</name>
<dbReference type="InterPro" id="IPR008271">
    <property type="entry name" value="Ser/Thr_kinase_AS"/>
</dbReference>
<comment type="caution">
    <text evidence="17">The sequence shown here is derived from an EMBL/GenBank/DDBJ whole genome shotgun (WGS) entry which is preliminary data.</text>
</comment>
<dbReference type="GO" id="GO:0090266">
    <property type="term" value="P:regulation of mitotic cell cycle spindle assembly checkpoint"/>
    <property type="evidence" value="ECO:0007669"/>
    <property type="project" value="UniProtKB-ARBA"/>
</dbReference>
<dbReference type="GO" id="GO:0072479">
    <property type="term" value="P:response to mitotic cell cycle spindle assembly checkpoint signaling"/>
    <property type="evidence" value="ECO:0007669"/>
    <property type="project" value="UniProtKB-ARBA"/>
</dbReference>
<evidence type="ECO:0000256" key="2">
    <source>
        <dbReference type="ARBA" id="ARBA00021157"/>
    </source>
</evidence>
<keyword evidence="4 15" id="KW-0808">Transferase</keyword>
<evidence type="ECO:0000256" key="4">
    <source>
        <dbReference type="ARBA" id="ARBA00022679"/>
    </source>
</evidence>
<dbReference type="SMART" id="SM00220">
    <property type="entry name" value="S_TKc"/>
    <property type="match status" value="1"/>
</dbReference>
<evidence type="ECO:0000256" key="11">
    <source>
        <dbReference type="PIRSR" id="PIRSR630616-2"/>
    </source>
</evidence>
<dbReference type="OrthoDB" id="377346at2759"/>
<dbReference type="GO" id="GO:0045143">
    <property type="term" value="P:homologous chromosome segregation"/>
    <property type="evidence" value="ECO:0007669"/>
    <property type="project" value="UniProtKB-ARBA"/>
</dbReference>
<dbReference type="InterPro" id="IPR011009">
    <property type="entry name" value="Kinase-like_dom_sf"/>
</dbReference>
<reference evidence="17" key="1">
    <citation type="submission" date="2020-05" db="EMBL/GenBank/DDBJ databases">
        <title>Mycena genomes resolve the evolution of fungal bioluminescence.</title>
        <authorList>
            <person name="Tsai I.J."/>
        </authorList>
    </citation>
    <scope>NUCLEOTIDE SEQUENCE</scope>
    <source>
        <strain evidence="17">171206Taipei</strain>
    </source>
</reference>
<dbReference type="GO" id="GO:1902115">
    <property type="term" value="P:regulation of organelle assembly"/>
    <property type="evidence" value="ECO:0007669"/>
    <property type="project" value="UniProtKB-ARBA"/>
</dbReference>
<dbReference type="Proteomes" id="UP000636479">
    <property type="component" value="Unassembled WGS sequence"/>
</dbReference>
<feature type="cross-link" description="Glycyl lysine isopeptide (Lys-Gly) (interchain with G-Cter in SUMO2)" evidence="12">
    <location>
        <position position="161"/>
    </location>
</feature>
<evidence type="ECO:0000256" key="8">
    <source>
        <dbReference type="ARBA" id="ARBA00047899"/>
    </source>
</evidence>
<dbReference type="InterPro" id="IPR017441">
    <property type="entry name" value="Protein_kinase_ATP_BS"/>
</dbReference>
<dbReference type="SUPFAM" id="SSF56112">
    <property type="entry name" value="Protein kinase-like (PK-like)"/>
    <property type="match status" value="1"/>
</dbReference>
<evidence type="ECO:0000256" key="5">
    <source>
        <dbReference type="ARBA" id="ARBA00022741"/>
    </source>
</evidence>
<dbReference type="PROSITE" id="PS00107">
    <property type="entry name" value="PROTEIN_KINASE_ATP"/>
    <property type="match status" value="1"/>
</dbReference>
<evidence type="ECO:0000256" key="3">
    <source>
        <dbReference type="ARBA" id="ARBA00022527"/>
    </source>
</evidence>
<keyword evidence="6 15" id="KW-0418">Kinase</keyword>
<dbReference type="PROSITE" id="PS50011">
    <property type="entry name" value="PROTEIN_KINASE_DOM"/>
    <property type="match status" value="1"/>
</dbReference>
<dbReference type="PROSITE" id="PS00108">
    <property type="entry name" value="PROTEIN_KINASE_ST"/>
    <property type="match status" value="1"/>
</dbReference>
<dbReference type="CDD" id="cd14007">
    <property type="entry name" value="STKc_Aurora"/>
    <property type="match status" value="1"/>
</dbReference>
<dbReference type="AlphaFoldDB" id="A0A8H6W655"/>
<feature type="binding site" evidence="11">
    <location>
        <position position="177"/>
    </location>
    <ligand>
        <name>ATP</name>
        <dbReference type="ChEBI" id="CHEBI:30616"/>
    </ligand>
</feature>
<sequence>MEPPADMDIGSSDAELDLHAGSSTMHHHQLQGLELSLASFEVGLLVGKGKFSRIYLVRLKQPRKILALKVISKSWGIPEDQQREIEIHQQLRHPHILRMFTAFHNAQHIFAVLEFAGKGDIYQILSKEGNFSEKKSASYVEQLTSALMYLHGKNIMHRDIKPENLLLGANGELKLCDFGWCIHSFGTIKTLCGTLDYLSPEMVEGREYDERVDVWGLGVLLYEFLVGSPPFNDTGTVAVYNRIKRVDIRFPSQISVIAQDLISQLLRRDPQERLALALVQRHPWIINSRASGANDSD</sequence>
<evidence type="ECO:0000256" key="7">
    <source>
        <dbReference type="ARBA" id="ARBA00022840"/>
    </source>
</evidence>
<evidence type="ECO:0000313" key="18">
    <source>
        <dbReference type="Proteomes" id="UP000636479"/>
    </source>
</evidence>
<dbReference type="GO" id="GO:0032133">
    <property type="term" value="C:chromosome passenger complex"/>
    <property type="evidence" value="ECO:0007669"/>
    <property type="project" value="UniProtKB-ARBA"/>
</dbReference>
<comment type="catalytic activity">
    <reaction evidence="9 15">
        <text>L-seryl-[protein] + ATP = O-phospho-L-seryl-[protein] + ADP + H(+)</text>
        <dbReference type="Rhea" id="RHEA:17989"/>
        <dbReference type="Rhea" id="RHEA-COMP:9863"/>
        <dbReference type="Rhea" id="RHEA-COMP:11604"/>
        <dbReference type="ChEBI" id="CHEBI:15378"/>
        <dbReference type="ChEBI" id="CHEBI:29999"/>
        <dbReference type="ChEBI" id="CHEBI:30616"/>
        <dbReference type="ChEBI" id="CHEBI:83421"/>
        <dbReference type="ChEBI" id="CHEBI:456216"/>
        <dbReference type="EC" id="2.7.11.1"/>
    </reaction>
</comment>
<evidence type="ECO:0000256" key="15">
    <source>
        <dbReference type="RuleBase" id="RU367134"/>
    </source>
</evidence>
<feature type="binding site" evidence="11">
    <location>
        <position position="50"/>
    </location>
    <ligand>
        <name>ATP</name>
        <dbReference type="ChEBI" id="CHEBI:30616"/>
    </ligand>
</feature>
<gene>
    <name evidence="17" type="ORF">MIND_00425900</name>
</gene>
<dbReference type="Gene3D" id="1.10.510.10">
    <property type="entry name" value="Transferase(Phosphotransferase) domain 1"/>
    <property type="match status" value="1"/>
</dbReference>